<dbReference type="OrthoDB" id="674866at2"/>
<sequence length="105" mass="11581">MKTLWKSMLCALMMSVSFEGIAQSGKDTLKVNPDPAIKKTAKKVGNKTSEIAAKGAAKVVDKTYKDKVGPQGQTIYIDNESRYYYINTKGKKVYVSKSRLKPSGK</sequence>
<dbReference type="AlphaFoldDB" id="A0A2T0U6U5"/>
<feature type="signal peptide" evidence="1">
    <location>
        <begin position="1"/>
        <end position="22"/>
    </location>
</feature>
<evidence type="ECO:0000256" key="1">
    <source>
        <dbReference type="SAM" id="SignalP"/>
    </source>
</evidence>
<feature type="chain" id="PRO_5015500565" description="PBCV-specific basic adaptor protein" evidence="1">
    <location>
        <begin position="23"/>
        <end position="105"/>
    </location>
</feature>
<dbReference type="Proteomes" id="UP000238034">
    <property type="component" value="Unassembled WGS sequence"/>
</dbReference>
<comment type="caution">
    <text evidence="2">The sequence shown here is derived from an EMBL/GenBank/DDBJ whole genome shotgun (WGS) entry which is preliminary data.</text>
</comment>
<reference evidence="2 3" key="1">
    <citation type="submission" date="2018-03" db="EMBL/GenBank/DDBJ databases">
        <title>Genomic Encyclopedia of Type Strains, Phase III (KMG-III): the genomes of soil and plant-associated and newly described type strains.</title>
        <authorList>
            <person name="Whitman W."/>
        </authorList>
    </citation>
    <scope>NUCLEOTIDE SEQUENCE [LARGE SCALE GENOMIC DNA]</scope>
    <source>
        <strain evidence="2 3">CGMCC 1.9313</strain>
    </source>
</reference>
<protein>
    <recommendedName>
        <fullName evidence="4">PBCV-specific basic adaptor protein</fullName>
    </recommendedName>
</protein>
<accession>A0A2T0U6U5</accession>
<keyword evidence="3" id="KW-1185">Reference proteome</keyword>
<evidence type="ECO:0000313" key="2">
    <source>
        <dbReference type="EMBL" id="PRY53588.1"/>
    </source>
</evidence>
<dbReference type="RefSeq" id="WP_106292197.1">
    <property type="nucleotide sequence ID" value="NZ_PVTH01000003.1"/>
</dbReference>
<organism evidence="2 3">
    <name type="scientific">Arcticibacter pallidicorallinus</name>
    <dbReference type="NCBI Taxonomy" id="1259464"/>
    <lineage>
        <taxon>Bacteria</taxon>
        <taxon>Pseudomonadati</taxon>
        <taxon>Bacteroidota</taxon>
        <taxon>Sphingobacteriia</taxon>
        <taxon>Sphingobacteriales</taxon>
        <taxon>Sphingobacteriaceae</taxon>
        <taxon>Arcticibacter</taxon>
    </lineage>
</organism>
<name>A0A2T0U6U5_9SPHI</name>
<dbReference type="EMBL" id="PVTH01000003">
    <property type="protein sequence ID" value="PRY53588.1"/>
    <property type="molecule type" value="Genomic_DNA"/>
</dbReference>
<keyword evidence="1" id="KW-0732">Signal</keyword>
<proteinExistence type="predicted"/>
<gene>
    <name evidence="2" type="ORF">B0I27_10353</name>
</gene>
<evidence type="ECO:0000313" key="3">
    <source>
        <dbReference type="Proteomes" id="UP000238034"/>
    </source>
</evidence>
<evidence type="ECO:0008006" key="4">
    <source>
        <dbReference type="Google" id="ProtNLM"/>
    </source>
</evidence>